<reference evidence="3" key="1">
    <citation type="submission" date="2016-06" db="EMBL/GenBank/DDBJ databases">
        <authorList>
            <person name="Varghese N."/>
            <person name="Submissions Spin"/>
        </authorList>
    </citation>
    <scope>NUCLEOTIDE SEQUENCE [LARGE SCALE GENOMIC DNA]</scope>
    <source>
        <strain evidence="3">DSM 45647</strain>
    </source>
</reference>
<evidence type="ECO:0000313" key="2">
    <source>
        <dbReference type="EMBL" id="SCG62027.1"/>
    </source>
</evidence>
<dbReference type="AlphaFoldDB" id="A0A1C5IUJ0"/>
<dbReference type="Proteomes" id="UP000199360">
    <property type="component" value="Unassembled WGS sequence"/>
</dbReference>
<name>A0A1C5IUJ0_9ACTN</name>
<dbReference type="OrthoDB" id="9954377at2"/>
<dbReference type="RefSeq" id="WP_091063665.1">
    <property type="nucleotide sequence ID" value="NZ_FMDM01000007.1"/>
</dbReference>
<keyword evidence="1" id="KW-1133">Transmembrane helix</keyword>
<proteinExistence type="predicted"/>
<evidence type="ECO:0000256" key="1">
    <source>
        <dbReference type="SAM" id="Phobius"/>
    </source>
</evidence>
<evidence type="ECO:0000313" key="3">
    <source>
        <dbReference type="Proteomes" id="UP000199360"/>
    </source>
</evidence>
<sequence>MAEDHTTPTPVAEEPTNAHTRRAYQVLTLCYAAICSLPAILAALVNASKSGTTPGFLRSDTTGRLEGCAGHFGCPTPPADIGVVLLETGLILAPSLLVAVPLCRYLARAWQEPTLAGIVAAVLGWTALCLGGWAYLSL</sequence>
<organism evidence="2 3">
    <name type="scientific">Micromonospora humi</name>
    <dbReference type="NCBI Taxonomy" id="745366"/>
    <lineage>
        <taxon>Bacteria</taxon>
        <taxon>Bacillati</taxon>
        <taxon>Actinomycetota</taxon>
        <taxon>Actinomycetes</taxon>
        <taxon>Micromonosporales</taxon>
        <taxon>Micromonosporaceae</taxon>
        <taxon>Micromonospora</taxon>
    </lineage>
</organism>
<feature type="transmembrane region" description="Helical" evidence="1">
    <location>
        <begin position="81"/>
        <end position="103"/>
    </location>
</feature>
<keyword evidence="1" id="KW-0472">Membrane</keyword>
<gene>
    <name evidence="2" type="ORF">GA0070213_107147</name>
</gene>
<protein>
    <submittedName>
        <fullName evidence="2">Uncharacterized protein</fullName>
    </submittedName>
</protein>
<keyword evidence="3" id="KW-1185">Reference proteome</keyword>
<accession>A0A1C5IUJ0</accession>
<feature type="transmembrane region" description="Helical" evidence="1">
    <location>
        <begin position="26"/>
        <end position="47"/>
    </location>
</feature>
<dbReference type="STRING" id="745366.GA0070213_107147"/>
<feature type="transmembrane region" description="Helical" evidence="1">
    <location>
        <begin position="115"/>
        <end position="136"/>
    </location>
</feature>
<keyword evidence="1" id="KW-0812">Transmembrane</keyword>
<dbReference type="EMBL" id="FMDM01000007">
    <property type="protein sequence ID" value="SCG62027.1"/>
    <property type="molecule type" value="Genomic_DNA"/>
</dbReference>